<keyword evidence="1" id="KW-0812">Transmembrane</keyword>
<dbReference type="AlphaFoldDB" id="A0A4Q0XHA3"/>
<accession>A0A4Q0XHA3</accession>
<dbReference type="OrthoDB" id="1437664at2"/>
<dbReference type="RefSeq" id="WP_129016860.1">
    <property type="nucleotide sequence ID" value="NZ_SDDZ01000003.1"/>
</dbReference>
<feature type="transmembrane region" description="Helical" evidence="1">
    <location>
        <begin position="59"/>
        <end position="78"/>
    </location>
</feature>
<sequence length="197" mass="22355">MANIFSVIFMLYFFGILFNAVGHLGLSSKLSESCFTGAYLLMIFVLLGKLKDVKLERFVSWYLAVVFFISTYLLYLLFTGLKDSFQDNVILTLMVSKGVALLVMAFLAFAIYLSKETAQSIIFLIVVCCFVFSDVLGFITTSYIQFWLFEAVQRIFQSLGLILACIYVFNHQQAETNTNGRKVFKSISRSNQMSVQS</sequence>
<comment type="caution">
    <text evidence="2">The sequence shown here is derived from an EMBL/GenBank/DDBJ whole genome shotgun (WGS) entry which is preliminary data.</text>
</comment>
<evidence type="ECO:0000313" key="3">
    <source>
        <dbReference type="Proteomes" id="UP000289792"/>
    </source>
</evidence>
<keyword evidence="3" id="KW-1185">Reference proteome</keyword>
<feature type="transmembrane region" description="Helical" evidence="1">
    <location>
        <begin position="151"/>
        <end position="169"/>
    </location>
</feature>
<feature type="transmembrane region" description="Helical" evidence="1">
    <location>
        <begin position="121"/>
        <end position="145"/>
    </location>
</feature>
<organism evidence="2 3">
    <name type="scientific">Gelidibacter gilvus</name>
    <dbReference type="NCBI Taxonomy" id="59602"/>
    <lineage>
        <taxon>Bacteria</taxon>
        <taxon>Pseudomonadati</taxon>
        <taxon>Bacteroidota</taxon>
        <taxon>Flavobacteriia</taxon>
        <taxon>Flavobacteriales</taxon>
        <taxon>Flavobacteriaceae</taxon>
        <taxon>Gelidibacter</taxon>
    </lineage>
</organism>
<feature type="transmembrane region" description="Helical" evidence="1">
    <location>
        <begin position="30"/>
        <end position="47"/>
    </location>
</feature>
<feature type="transmembrane region" description="Helical" evidence="1">
    <location>
        <begin position="90"/>
        <end position="114"/>
    </location>
</feature>
<feature type="transmembrane region" description="Helical" evidence="1">
    <location>
        <begin position="7"/>
        <end position="24"/>
    </location>
</feature>
<keyword evidence="1" id="KW-1133">Transmembrane helix</keyword>
<keyword evidence="1" id="KW-0472">Membrane</keyword>
<evidence type="ECO:0000256" key="1">
    <source>
        <dbReference type="SAM" id="Phobius"/>
    </source>
</evidence>
<proteinExistence type="predicted"/>
<evidence type="ECO:0000313" key="2">
    <source>
        <dbReference type="EMBL" id="RXJ50744.1"/>
    </source>
</evidence>
<gene>
    <name evidence="2" type="ORF">ESZ48_08300</name>
</gene>
<dbReference type="EMBL" id="SDDZ01000003">
    <property type="protein sequence ID" value="RXJ50744.1"/>
    <property type="molecule type" value="Genomic_DNA"/>
</dbReference>
<dbReference type="Proteomes" id="UP000289792">
    <property type="component" value="Unassembled WGS sequence"/>
</dbReference>
<name>A0A4Q0XHA3_9FLAO</name>
<reference evidence="2 3" key="1">
    <citation type="submission" date="2019-01" db="EMBL/GenBank/DDBJ databases">
        <title>Genome sequence of the Antarctic species Gelidibacter gilvus ACAM 158(T).</title>
        <authorList>
            <person name="Bowman J.P."/>
        </authorList>
    </citation>
    <scope>NUCLEOTIDE SEQUENCE [LARGE SCALE GENOMIC DNA]</scope>
    <source>
        <strain evidence="2 3">IC158</strain>
    </source>
</reference>
<protein>
    <submittedName>
        <fullName evidence="2">Uncharacterized protein</fullName>
    </submittedName>
</protein>